<evidence type="ECO:0000313" key="4">
    <source>
        <dbReference type="EMBL" id="NWJ46362.1"/>
    </source>
</evidence>
<evidence type="ECO:0000256" key="2">
    <source>
        <dbReference type="RuleBase" id="RU003749"/>
    </source>
</evidence>
<dbReference type="AlphaFoldDB" id="A0A8T7M0Q3"/>
<dbReference type="CDD" id="cd07043">
    <property type="entry name" value="STAS_anti-anti-sigma_factors"/>
    <property type="match status" value="1"/>
</dbReference>
<dbReference type="Proteomes" id="UP001431572">
    <property type="component" value="Chromosome 1"/>
</dbReference>
<evidence type="ECO:0000313" key="7">
    <source>
        <dbReference type="Proteomes" id="UP001431572"/>
    </source>
</evidence>
<dbReference type="EMBL" id="JACATZ010000001">
    <property type="protein sequence ID" value="NWJ46362.1"/>
    <property type="molecule type" value="Genomic_DNA"/>
</dbReference>
<reference evidence="4 6" key="1">
    <citation type="submission" date="2020-06" db="EMBL/GenBank/DDBJ databases">
        <title>Anoxygenic phototrophic Chloroflexota member uses a Type I reaction center.</title>
        <authorList>
            <person name="Tsuji J.M."/>
            <person name="Shaw N.A."/>
            <person name="Nagashima S."/>
            <person name="Venkiteswaran J."/>
            <person name="Schiff S.L."/>
            <person name="Hanada S."/>
            <person name="Tank M."/>
            <person name="Neufeld J.D."/>
        </authorList>
    </citation>
    <scope>NUCLEOTIDE SEQUENCE [LARGE SCALE GENOMIC DNA]</scope>
    <source>
        <strain evidence="4">L227-S17</strain>
    </source>
</reference>
<accession>A0A8T7M0Q3</accession>
<dbReference type="PROSITE" id="PS50801">
    <property type="entry name" value="STAS"/>
    <property type="match status" value="1"/>
</dbReference>
<dbReference type="InterPro" id="IPR036513">
    <property type="entry name" value="STAS_dom_sf"/>
</dbReference>
<sequence>MYIEQREIIIRIGIISLQGRLDEEGADQLAKALEQQSERGVNSLLVDLHRVNFINSTGVAVLVGGMKQLRAKGGDLRLIGLQPGPRSIFELMALDKVFTIFETEAEALLGL</sequence>
<evidence type="ECO:0000313" key="6">
    <source>
        <dbReference type="Proteomes" id="UP000521676"/>
    </source>
</evidence>
<evidence type="ECO:0000313" key="5">
    <source>
        <dbReference type="EMBL" id="WJW65733.1"/>
    </source>
</evidence>
<dbReference type="RefSeq" id="WP_341467618.1">
    <property type="nucleotide sequence ID" value="NZ_CP128399.1"/>
</dbReference>
<dbReference type="Pfam" id="PF01740">
    <property type="entry name" value="STAS"/>
    <property type="match status" value="1"/>
</dbReference>
<dbReference type="EMBL" id="CP128399">
    <property type="protein sequence ID" value="WJW65733.1"/>
    <property type="molecule type" value="Genomic_DNA"/>
</dbReference>
<gene>
    <name evidence="4" type="ORF">HXX08_10835</name>
    <name evidence="5" type="ORF">OZ401_001511</name>
</gene>
<dbReference type="SUPFAM" id="SSF52091">
    <property type="entry name" value="SpoIIaa-like"/>
    <property type="match status" value="1"/>
</dbReference>
<feature type="domain" description="STAS" evidence="3">
    <location>
        <begin position="14"/>
        <end position="111"/>
    </location>
</feature>
<dbReference type="Gene3D" id="3.30.750.24">
    <property type="entry name" value="STAS domain"/>
    <property type="match status" value="1"/>
</dbReference>
<dbReference type="InterPro" id="IPR002645">
    <property type="entry name" value="STAS_dom"/>
</dbReference>
<dbReference type="GO" id="GO:0043856">
    <property type="term" value="F:anti-sigma factor antagonist activity"/>
    <property type="evidence" value="ECO:0007669"/>
    <property type="project" value="InterPro"/>
</dbReference>
<evidence type="ECO:0000259" key="3">
    <source>
        <dbReference type="PROSITE" id="PS50801"/>
    </source>
</evidence>
<reference evidence="5" key="2">
    <citation type="journal article" date="2024" name="Nature">
        <title>Anoxygenic phototroph of the Chloroflexota uses a type I reaction centre.</title>
        <authorList>
            <person name="Tsuji J.M."/>
            <person name="Shaw N.A."/>
            <person name="Nagashima S."/>
            <person name="Venkiteswaran J.J."/>
            <person name="Schiff S.L."/>
            <person name="Watanabe T."/>
            <person name="Fukui M."/>
            <person name="Hanada S."/>
            <person name="Tank M."/>
            <person name="Neufeld J.D."/>
        </authorList>
    </citation>
    <scope>NUCLEOTIDE SEQUENCE</scope>
    <source>
        <strain evidence="5">L227-S17</strain>
    </source>
</reference>
<proteinExistence type="inferred from homology"/>
<evidence type="ECO:0000256" key="1">
    <source>
        <dbReference type="ARBA" id="ARBA00009013"/>
    </source>
</evidence>
<dbReference type="Proteomes" id="UP000521676">
    <property type="component" value="Unassembled WGS sequence"/>
</dbReference>
<comment type="similarity">
    <text evidence="1 2">Belongs to the anti-sigma-factor antagonist family.</text>
</comment>
<organism evidence="4 6">
    <name type="scientific">Candidatus Chlorohelix allophototropha</name>
    <dbReference type="NCBI Taxonomy" id="3003348"/>
    <lineage>
        <taxon>Bacteria</taxon>
        <taxon>Bacillati</taxon>
        <taxon>Chloroflexota</taxon>
        <taxon>Chloroflexia</taxon>
        <taxon>Candidatus Chloroheliales</taxon>
        <taxon>Candidatus Chloroheliaceae</taxon>
        <taxon>Candidatus Chlorohelix</taxon>
    </lineage>
</organism>
<keyword evidence="7" id="KW-1185">Reference proteome</keyword>
<dbReference type="PANTHER" id="PTHR33495">
    <property type="entry name" value="ANTI-SIGMA FACTOR ANTAGONIST TM_1081-RELATED-RELATED"/>
    <property type="match status" value="1"/>
</dbReference>
<name>A0A8T7M0Q3_9CHLR</name>
<protein>
    <recommendedName>
        <fullName evidence="2">Anti-sigma factor antagonist</fullName>
    </recommendedName>
</protein>
<dbReference type="NCBIfam" id="TIGR00377">
    <property type="entry name" value="ant_ant_sig"/>
    <property type="match status" value="1"/>
</dbReference>
<dbReference type="InterPro" id="IPR003658">
    <property type="entry name" value="Anti-sigma_ant"/>
</dbReference>
<dbReference type="PANTHER" id="PTHR33495:SF2">
    <property type="entry name" value="ANTI-SIGMA FACTOR ANTAGONIST TM_1081-RELATED"/>
    <property type="match status" value="1"/>
</dbReference>